<sequence>MKKILAIAILAFTMSANAFWNNNNMPWNGNNMPWENGVSNYNGYGYNQNGQNGYQQDNGFFAYNPYDYWDPRWYAEEMSNMFDEFDNNGWNNNGNNYRRGYGYNPHNTQILSRPTQVK</sequence>
<name>A0AAU6PFR6_9GAMM</name>
<organism evidence="2">
    <name type="scientific">Catillopecten margaritatus gill symbiont</name>
    <dbReference type="NCBI Taxonomy" id="3083288"/>
    <lineage>
        <taxon>Bacteria</taxon>
        <taxon>Pseudomonadati</taxon>
        <taxon>Pseudomonadota</taxon>
        <taxon>Gammaproteobacteria</taxon>
        <taxon>sulfur-oxidizing symbionts</taxon>
    </lineage>
</organism>
<dbReference type="EMBL" id="CP138327">
    <property type="protein sequence ID" value="WXT99824.1"/>
    <property type="molecule type" value="Genomic_DNA"/>
</dbReference>
<reference evidence="2" key="1">
    <citation type="submission" date="2023-10" db="EMBL/GenBank/DDBJ databases">
        <title>The first scallop-associated chemosynthetic bacterial symbiont.</title>
        <authorList>
            <person name="Lin Y.-T."/>
            <person name="Sun J."/>
            <person name="Ip J.C.-H."/>
            <person name="He X."/>
            <person name="Gao Z.-M."/>
            <person name="Perez M."/>
            <person name="Xu T."/>
            <person name="Qian P.-Y."/>
            <person name="Qiu J.-W."/>
        </authorList>
    </citation>
    <scope>NUCLEOTIDE SEQUENCE</scope>
    <source>
        <strain evidence="2">Gill1</strain>
    </source>
</reference>
<evidence type="ECO:0000313" key="2">
    <source>
        <dbReference type="EMBL" id="WXT99824.1"/>
    </source>
</evidence>
<accession>A0AAU6PFR6</accession>
<evidence type="ECO:0008006" key="3">
    <source>
        <dbReference type="Google" id="ProtNLM"/>
    </source>
</evidence>
<gene>
    <name evidence="2" type="ORF">Ctma_0528</name>
</gene>
<proteinExistence type="predicted"/>
<evidence type="ECO:0000256" key="1">
    <source>
        <dbReference type="SAM" id="SignalP"/>
    </source>
</evidence>
<feature type="signal peptide" evidence="1">
    <location>
        <begin position="1"/>
        <end position="18"/>
    </location>
</feature>
<dbReference type="AlphaFoldDB" id="A0AAU6PFR6"/>
<feature type="chain" id="PRO_5043313239" description="Sulfur globule protein CV1" evidence="1">
    <location>
        <begin position="19"/>
        <end position="118"/>
    </location>
</feature>
<protein>
    <recommendedName>
        <fullName evidence="3">Sulfur globule protein CV1</fullName>
    </recommendedName>
</protein>
<keyword evidence="1" id="KW-0732">Signal</keyword>